<proteinExistence type="predicted"/>
<reference evidence="1 2" key="1">
    <citation type="submission" date="2018-05" db="EMBL/GenBank/DDBJ databases">
        <title>Genomic Encyclopedia of Type Strains, Phase IV (KMG-V): Genome sequencing to study the core and pangenomes of soil and plant-associated prokaryotes.</title>
        <authorList>
            <person name="Whitman W."/>
        </authorList>
    </citation>
    <scope>NUCLEOTIDE SEQUENCE [LARGE SCALE GENOMIC DNA]</scope>
    <source>
        <strain evidence="1 2">PNA 200-10</strain>
    </source>
</reference>
<name>A0A2V2BD68_9GAMM</name>
<dbReference type="InterPro" id="IPR007973">
    <property type="entry name" value="Pilus_assembly_TraE"/>
</dbReference>
<gene>
    <name evidence="1" type="ORF">C7431_11197</name>
</gene>
<comment type="caution">
    <text evidence="1">The sequence shown here is derived from an EMBL/GenBank/DDBJ whole genome shotgun (WGS) entry which is preliminary data.</text>
</comment>
<protein>
    <submittedName>
        <fullName evidence="1">Conjugal transfer pilus assembly protein TraE</fullName>
    </submittedName>
</protein>
<evidence type="ECO:0000313" key="1">
    <source>
        <dbReference type="EMBL" id="PWK94360.1"/>
    </source>
</evidence>
<dbReference type="RefSeq" id="WP_109718156.1">
    <property type="nucleotide sequence ID" value="NZ_QGHF01000011.1"/>
</dbReference>
<dbReference type="Proteomes" id="UP000245981">
    <property type="component" value="Unassembled WGS sequence"/>
</dbReference>
<dbReference type="OrthoDB" id="5880202at2"/>
<dbReference type="EMBL" id="QGHF01000011">
    <property type="protein sequence ID" value="PWK94360.1"/>
    <property type="molecule type" value="Genomic_DNA"/>
</dbReference>
<evidence type="ECO:0000313" key="2">
    <source>
        <dbReference type="Proteomes" id="UP000245981"/>
    </source>
</evidence>
<dbReference type="Pfam" id="PF05309">
    <property type="entry name" value="TraE"/>
    <property type="match status" value="1"/>
</dbReference>
<accession>A0A2V2BD68</accession>
<organism evidence="1 2">
    <name type="scientific">Pantoea allii</name>
    <dbReference type="NCBI Taxonomy" id="574096"/>
    <lineage>
        <taxon>Bacteria</taxon>
        <taxon>Pseudomonadati</taxon>
        <taxon>Pseudomonadota</taxon>
        <taxon>Gammaproteobacteria</taxon>
        <taxon>Enterobacterales</taxon>
        <taxon>Erwiniaceae</taxon>
        <taxon>Pantoea</taxon>
    </lineage>
</organism>
<sequence length="219" mass="24089">MKLEVKESRDRLLALLLLTLSGLLIVSVLANCITGSLAWYCYWHQRTITTPMVYDRPFSSTMDGGDDNLYSMLARSLISLRLSVTPETVDRQHARLLSWVPPEERSALKKALVIEAGYIKKNGISSVYSIEHEATDPETGDIIVGGTIHASTMNGTVALNQPGAVRTATANGAARTDLPDEKKAYRLHIQYDNGLIRLTAFPEVAWPAIFNTDDSGTKP</sequence>
<dbReference type="AlphaFoldDB" id="A0A2V2BD68"/>